<keyword evidence="3 6" id="KW-0812">Transmembrane</keyword>
<feature type="transmembrane region" description="Helical" evidence="6">
    <location>
        <begin position="355"/>
        <end position="373"/>
    </location>
</feature>
<dbReference type="PANTHER" id="PTHR23513">
    <property type="entry name" value="INTEGRAL MEMBRANE EFFLUX PROTEIN-RELATED"/>
    <property type="match status" value="1"/>
</dbReference>
<evidence type="ECO:0000256" key="4">
    <source>
        <dbReference type="ARBA" id="ARBA00022989"/>
    </source>
</evidence>
<protein>
    <submittedName>
        <fullName evidence="8">MFS transporter</fullName>
    </submittedName>
</protein>
<dbReference type="Gene3D" id="1.20.1250.20">
    <property type="entry name" value="MFS general substrate transporter like domains"/>
    <property type="match status" value="1"/>
</dbReference>
<dbReference type="RefSeq" id="WP_345577689.1">
    <property type="nucleotide sequence ID" value="NZ_BAABLV010000005.1"/>
</dbReference>
<dbReference type="CDD" id="cd06173">
    <property type="entry name" value="MFS_MefA_like"/>
    <property type="match status" value="1"/>
</dbReference>
<feature type="transmembrane region" description="Helical" evidence="6">
    <location>
        <begin position="292"/>
        <end position="309"/>
    </location>
</feature>
<feature type="transmembrane region" description="Helical" evidence="6">
    <location>
        <begin position="229"/>
        <end position="250"/>
    </location>
</feature>
<dbReference type="Proteomes" id="UP001501521">
    <property type="component" value="Unassembled WGS sequence"/>
</dbReference>
<dbReference type="InterPro" id="IPR011701">
    <property type="entry name" value="MFS"/>
</dbReference>
<dbReference type="Pfam" id="PF07690">
    <property type="entry name" value="MFS_1"/>
    <property type="match status" value="1"/>
</dbReference>
<gene>
    <name evidence="8" type="ORF">GCM10025789_02150</name>
</gene>
<feature type="transmembrane region" description="Helical" evidence="6">
    <location>
        <begin position="83"/>
        <end position="102"/>
    </location>
</feature>
<proteinExistence type="predicted"/>
<dbReference type="PANTHER" id="PTHR23513:SF6">
    <property type="entry name" value="MAJOR FACILITATOR SUPERFAMILY ASSOCIATED DOMAIN-CONTAINING PROTEIN"/>
    <property type="match status" value="1"/>
</dbReference>
<keyword evidence="4 6" id="KW-1133">Transmembrane helix</keyword>
<feature type="transmembrane region" description="Helical" evidence="6">
    <location>
        <begin position="315"/>
        <end position="334"/>
    </location>
</feature>
<feature type="transmembrane region" description="Helical" evidence="6">
    <location>
        <begin position="379"/>
        <end position="397"/>
    </location>
</feature>
<dbReference type="PROSITE" id="PS50850">
    <property type="entry name" value="MFS"/>
    <property type="match status" value="1"/>
</dbReference>
<accession>A0ABP9F6H4</accession>
<name>A0ABP9F6H4_9ACTN</name>
<feature type="transmembrane region" description="Helical" evidence="6">
    <location>
        <begin position="172"/>
        <end position="192"/>
    </location>
</feature>
<evidence type="ECO:0000313" key="8">
    <source>
        <dbReference type="EMBL" id="GAA4889329.1"/>
    </source>
</evidence>
<dbReference type="SUPFAM" id="SSF103473">
    <property type="entry name" value="MFS general substrate transporter"/>
    <property type="match status" value="1"/>
</dbReference>
<keyword evidence="2" id="KW-1003">Cell membrane</keyword>
<dbReference type="EMBL" id="BAABLV010000005">
    <property type="protein sequence ID" value="GAA4889329.1"/>
    <property type="molecule type" value="Genomic_DNA"/>
</dbReference>
<dbReference type="InterPro" id="IPR020846">
    <property type="entry name" value="MFS_dom"/>
</dbReference>
<evidence type="ECO:0000256" key="2">
    <source>
        <dbReference type="ARBA" id="ARBA00022475"/>
    </source>
</evidence>
<feature type="domain" description="Major facilitator superfamily (MFS) profile" evidence="7">
    <location>
        <begin position="1"/>
        <end position="400"/>
    </location>
</feature>
<evidence type="ECO:0000313" key="9">
    <source>
        <dbReference type="Proteomes" id="UP001501521"/>
    </source>
</evidence>
<feature type="transmembrane region" description="Helical" evidence="6">
    <location>
        <begin position="108"/>
        <end position="128"/>
    </location>
</feature>
<evidence type="ECO:0000256" key="5">
    <source>
        <dbReference type="ARBA" id="ARBA00023136"/>
    </source>
</evidence>
<evidence type="ECO:0000259" key="7">
    <source>
        <dbReference type="PROSITE" id="PS50850"/>
    </source>
</evidence>
<feature type="transmembrane region" description="Helical" evidence="6">
    <location>
        <begin position="53"/>
        <end position="76"/>
    </location>
</feature>
<dbReference type="InterPro" id="IPR036259">
    <property type="entry name" value="MFS_trans_sf"/>
</dbReference>
<comment type="caution">
    <text evidence="8">The sequence shown here is derived from an EMBL/GenBank/DDBJ whole genome shotgun (WGS) entry which is preliminary data.</text>
</comment>
<evidence type="ECO:0000256" key="3">
    <source>
        <dbReference type="ARBA" id="ARBA00022692"/>
    </source>
</evidence>
<comment type="subcellular location">
    <subcellularLocation>
        <location evidence="1">Cell membrane</location>
        <topology evidence="1">Multi-pass membrane protein</topology>
    </subcellularLocation>
</comment>
<feature type="transmembrane region" description="Helical" evidence="6">
    <location>
        <begin position="24"/>
        <end position="47"/>
    </location>
</feature>
<evidence type="ECO:0000256" key="6">
    <source>
        <dbReference type="SAM" id="Phobius"/>
    </source>
</evidence>
<organism evidence="8 9">
    <name type="scientific">Tessaracoccus lubricantis</name>
    <dbReference type="NCBI Taxonomy" id="545543"/>
    <lineage>
        <taxon>Bacteria</taxon>
        <taxon>Bacillati</taxon>
        <taxon>Actinomycetota</taxon>
        <taxon>Actinomycetes</taxon>
        <taxon>Propionibacteriales</taxon>
        <taxon>Propionibacteriaceae</taxon>
        <taxon>Tessaracoccus</taxon>
    </lineage>
</organism>
<evidence type="ECO:0000256" key="1">
    <source>
        <dbReference type="ARBA" id="ARBA00004651"/>
    </source>
</evidence>
<feature type="transmembrane region" description="Helical" evidence="6">
    <location>
        <begin position="262"/>
        <end position="280"/>
    </location>
</feature>
<keyword evidence="9" id="KW-1185">Reference proteome</keyword>
<keyword evidence="5 6" id="KW-0472">Membrane</keyword>
<sequence length="414" mass="43834">MSVSTEEFGGTREALRIPTYRKLVTAWSIGNLGDSALFLTIGIWVKVLTGSDVFAASVFIFLGVPALFAPALGLLADKFSRKWLLVGTNTLIALAVLSLLTVTDASQLWLIFVVTFVYSLATYLNAAAQGGLLRDTLPDHLLAAANGLFGSIDQGLRIIAPLGAAGAFALWGMRPILVATAGAFLVYALLLANIRITETRNEISSERHWFHTSLEGFGALHSRPRLWRFTLALALAVLAGGAINALIFPILDTGLGLRPEMLSVFISVQGVFAVIAGLNAARLLKKWGYDRLMMVGLALFVASFAALTVQHVVVVAVAIALLGMSMPLMIVATVTLRQLELPLNLQGRSGAAMNMMFNVPQVLTSAVVAALIGAVAYPWLIGAATVVAATGFIPLLSQLKASRREASAAALAVP</sequence>
<reference evidence="9" key="1">
    <citation type="journal article" date="2019" name="Int. J. Syst. Evol. Microbiol.">
        <title>The Global Catalogue of Microorganisms (GCM) 10K type strain sequencing project: providing services to taxonomists for standard genome sequencing and annotation.</title>
        <authorList>
            <consortium name="The Broad Institute Genomics Platform"/>
            <consortium name="The Broad Institute Genome Sequencing Center for Infectious Disease"/>
            <person name="Wu L."/>
            <person name="Ma J."/>
        </authorList>
    </citation>
    <scope>NUCLEOTIDE SEQUENCE [LARGE SCALE GENOMIC DNA]</scope>
    <source>
        <strain evidence="9">JCM 19125</strain>
    </source>
</reference>